<protein>
    <submittedName>
        <fullName evidence="2">Uncharacterized protein</fullName>
    </submittedName>
</protein>
<comment type="caution">
    <text evidence="2">The sequence shown here is derived from an EMBL/GenBank/DDBJ whole genome shotgun (WGS) entry which is preliminary data.</text>
</comment>
<accession>A0AAE0MFJ5</accession>
<evidence type="ECO:0000313" key="3">
    <source>
        <dbReference type="Proteomes" id="UP001283341"/>
    </source>
</evidence>
<proteinExistence type="predicted"/>
<sequence>MKRVSAGLGTWLPFFFFRRAMEVRREEAASRQYRSGIGPSGHVEATTPVQSPKMRPIASALGPDAWADFLGPMSGLFSSGMVIVNAWSQRERPHCQPAEAGDVADLPVGQAKRCAAVREAPHRPVSFRVSVQGG</sequence>
<evidence type="ECO:0000256" key="1">
    <source>
        <dbReference type="SAM" id="MobiDB-lite"/>
    </source>
</evidence>
<organism evidence="2 3">
    <name type="scientific">Apodospora peruviana</name>
    <dbReference type="NCBI Taxonomy" id="516989"/>
    <lineage>
        <taxon>Eukaryota</taxon>
        <taxon>Fungi</taxon>
        <taxon>Dikarya</taxon>
        <taxon>Ascomycota</taxon>
        <taxon>Pezizomycotina</taxon>
        <taxon>Sordariomycetes</taxon>
        <taxon>Sordariomycetidae</taxon>
        <taxon>Sordariales</taxon>
        <taxon>Lasiosphaeriaceae</taxon>
        <taxon>Apodospora</taxon>
    </lineage>
</organism>
<keyword evidence="3" id="KW-1185">Reference proteome</keyword>
<name>A0AAE0MFJ5_9PEZI</name>
<dbReference type="Proteomes" id="UP001283341">
    <property type="component" value="Unassembled WGS sequence"/>
</dbReference>
<reference evidence="2" key="2">
    <citation type="submission" date="2023-06" db="EMBL/GenBank/DDBJ databases">
        <authorList>
            <consortium name="Lawrence Berkeley National Laboratory"/>
            <person name="Haridas S."/>
            <person name="Hensen N."/>
            <person name="Bonometti L."/>
            <person name="Westerberg I."/>
            <person name="Brannstrom I.O."/>
            <person name="Guillou S."/>
            <person name="Cros-Aarteil S."/>
            <person name="Calhoun S."/>
            <person name="Kuo A."/>
            <person name="Mondo S."/>
            <person name="Pangilinan J."/>
            <person name="Riley R."/>
            <person name="Labutti K."/>
            <person name="Andreopoulos B."/>
            <person name="Lipzen A."/>
            <person name="Chen C."/>
            <person name="Yanf M."/>
            <person name="Daum C."/>
            <person name="Ng V."/>
            <person name="Clum A."/>
            <person name="Steindorff A."/>
            <person name="Ohm R."/>
            <person name="Martin F."/>
            <person name="Silar P."/>
            <person name="Natvig D."/>
            <person name="Lalanne C."/>
            <person name="Gautier V."/>
            <person name="Ament-Velasquez S.L."/>
            <person name="Kruys A."/>
            <person name="Hutchinson M.I."/>
            <person name="Powell A.J."/>
            <person name="Barry K."/>
            <person name="Miller A.N."/>
            <person name="Grigoriev I.V."/>
            <person name="Debuchy R."/>
            <person name="Gladieux P."/>
            <person name="Thoren M.H."/>
            <person name="Johannesson H."/>
        </authorList>
    </citation>
    <scope>NUCLEOTIDE SEQUENCE</scope>
    <source>
        <strain evidence="2">CBS 118394</strain>
    </source>
</reference>
<feature type="region of interest" description="Disordered" evidence="1">
    <location>
        <begin position="32"/>
        <end position="56"/>
    </location>
</feature>
<dbReference type="EMBL" id="JAUEDM010000001">
    <property type="protein sequence ID" value="KAK3330647.1"/>
    <property type="molecule type" value="Genomic_DNA"/>
</dbReference>
<reference evidence="2" key="1">
    <citation type="journal article" date="2023" name="Mol. Phylogenet. Evol.">
        <title>Genome-scale phylogeny and comparative genomics of the fungal order Sordariales.</title>
        <authorList>
            <person name="Hensen N."/>
            <person name="Bonometti L."/>
            <person name="Westerberg I."/>
            <person name="Brannstrom I.O."/>
            <person name="Guillou S."/>
            <person name="Cros-Aarteil S."/>
            <person name="Calhoun S."/>
            <person name="Haridas S."/>
            <person name="Kuo A."/>
            <person name="Mondo S."/>
            <person name="Pangilinan J."/>
            <person name="Riley R."/>
            <person name="LaButti K."/>
            <person name="Andreopoulos B."/>
            <person name="Lipzen A."/>
            <person name="Chen C."/>
            <person name="Yan M."/>
            <person name="Daum C."/>
            <person name="Ng V."/>
            <person name="Clum A."/>
            <person name="Steindorff A."/>
            <person name="Ohm R.A."/>
            <person name="Martin F."/>
            <person name="Silar P."/>
            <person name="Natvig D.O."/>
            <person name="Lalanne C."/>
            <person name="Gautier V."/>
            <person name="Ament-Velasquez S.L."/>
            <person name="Kruys A."/>
            <person name="Hutchinson M.I."/>
            <person name="Powell A.J."/>
            <person name="Barry K."/>
            <person name="Miller A.N."/>
            <person name="Grigoriev I.V."/>
            <person name="Debuchy R."/>
            <person name="Gladieux P."/>
            <person name="Hiltunen Thoren M."/>
            <person name="Johannesson H."/>
        </authorList>
    </citation>
    <scope>NUCLEOTIDE SEQUENCE</scope>
    <source>
        <strain evidence="2">CBS 118394</strain>
    </source>
</reference>
<dbReference type="AlphaFoldDB" id="A0AAE0MFJ5"/>
<gene>
    <name evidence="2" type="ORF">B0H66DRAFT_70761</name>
</gene>
<evidence type="ECO:0000313" key="2">
    <source>
        <dbReference type="EMBL" id="KAK3330647.1"/>
    </source>
</evidence>